<keyword evidence="4" id="KW-1185">Reference proteome</keyword>
<evidence type="ECO:0000313" key="4">
    <source>
        <dbReference type="Proteomes" id="UP001152888"/>
    </source>
</evidence>
<reference evidence="3" key="1">
    <citation type="submission" date="2022-03" db="EMBL/GenBank/DDBJ databases">
        <authorList>
            <person name="Sayadi A."/>
        </authorList>
    </citation>
    <scope>NUCLEOTIDE SEQUENCE</scope>
</reference>
<proteinExistence type="predicted"/>
<dbReference type="EMBL" id="CAKOFQ010007016">
    <property type="protein sequence ID" value="CAH1987315.1"/>
    <property type="molecule type" value="Genomic_DNA"/>
</dbReference>
<gene>
    <name evidence="3" type="ORF">ACAOBT_LOCUS17776</name>
</gene>
<evidence type="ECO:0008006" key="5">
    <source>
        <dbReference type="Google" id="ProtNLM"/>
    </source>
</evidence>
<feature type="compositionally biased region" description="Basic and acidic residues" evidence="1">
    <location>
        <begin position="118"/>
        <end position="132"/>
    </location>
</feature>
<evidence type="ECO:0000313" key="3">
    <source>
        <dbReference type="EMBL" id="CAH1987315.1"/>
    </source>
</evidence>
<name>A0A9P0L6J2_ACAOB</name>
<organism evidence="3 4">
    <name type="scientific">Acanthoscelides obtectus</name>
    <name type="common">Bean weevil</name>
    <name type="synonym">Bruchus obtectus</name>
    <dbReference type="NCBI Taxonomy" id="200917"/>
    <lineage>
        <taxon>Eukaryota</taxon>
        <taxon>Metazoa</taxon>
        <taxon>Ecdysozoa</taxon>
        <taxon>Arthropoda</taxon>
        <taxon>Hexapoda</taxon>
        <taxon>Insecta</taxon>
        <taxon>Pterygota</taxon>
        <taxon>Neoptera</taxon>
        <taxon>Endopterygota</taxon>
        <taxon>Coleoptera</taxon>
        <taxon>Polyphaga</taxon>
        <taxon>Cucujiformia</taxon>
        <taxon>Chrysomeloidea</taxon>
        <taxon>Chrysomelidae</taxon>
        <taxon>Bruchinae</taxon>
        <taxon>Bruchini</taxon>
        <taxon>Acanthoscelides</taxon>
    </lineage>
</organism>
<accession>A0A9P0L6J2</accession>
<keyword evidence="2" id="KW-0472">Membrane</keyword>
<dbReference type="AlphaFoldDB" id="A0A9P0L6J2"/>
<dbReference type="Proteomes" id="UP001152888">
    <property type="component" value="Unassembled WGS sequence"/>
</dbReference>
<evidence type="ECO:0000256" key="2">
    <source>
        <dbReference type="SAM" id="Phobius"/>
    </source>
</evidence>
<keyword evidence="2" id="KW-1133">Transmembrane helix</keyword>
<feature type="region of interest" description="Disordered" evidence="1">
    <location>
        <begin position="117"/>
        <end position="137"/>
    </location>
</feature>
<evidence type="ECO:0000256" key="1">
    <source>
        <dbReference type="SAM" id="MobiDB-lite"/>
    </source>
</evidence>
<keyword evidence="2" id="KW-0812">Transmembrane</keyword>
<comment type="caution">
    <text evidence="3">The sequence shown here is derived from an EMBL/GenBank/DDBJ whole genome shotgun (WGS) entry which is preliminary data.</text>
</comment>
<feature type="transmembrane region" description="Helical" evidence="2">
    <location>
        <begin position="175"/>
        <end position="194"/>
    </location>
</feature>
<sequence>MFAYLHPRLVAYRKLYLLFSARSCRIAAKQFPMFVYCCLNIVVRSDTTTYVVLFIQDSTIFSLASTEIGDAILSYTSPATGITMSLSSSSGTYTSLAGLHFPKCFLQFPHDRQRRIERKRERWKQAPEETSRTNKPSNNWRAFRYREKNRRCCSMMQPVSKHKQTRTPAVSKTIMIPYLIIIMFLGITYTKLFYNKHKVLEEVLTCSWVYMGSPDSIRERLIFRHSVHDINVRYLKKINYAAS</sequence>
<protein>
    <recommendedName>
        <fullName evidence="5">Transmembrane protein</fullName>
    </recommendedName>
</protein>